<dbReference type="InterPro" id="IPR051781">
    <property type="entry name" value="Metallo-dep_Hydrolase"/>
</dbReference>
<dbReference type="PANTHER" id="PTHR43135:SF3">
    <property type="entry name" value="ALPHA-D-RIBOSE 1-METHYLPHOSPHONATE 5-TRIPHOSPHATE DIPHOSPHATASE"/>
    <property type="match status" value="1"/>
</dbReference>
<dbReference type="PANTHER" id="PTHR43135">
    <property type="entry name" value="ALPHA-D-RIBOSE 1-METHYLPHOSPHONATE 5-TRIPHOSPHATE DIPHOSPHATASE"/>
    <property type="match status" value="1"/>
</dbReference>
<proteinExistence type="predicted"/>
<accession>A0ABV4HTG8</accession>
<evidence type="ECO:0000313" key="3">
    <source>
        <dbReference type="Proteomes" id="UP001566331"/>
    </source>
</evidence>
<feature type="domain" description="Amidohydrolase-related" evidence="1">
    <location>
        <begin position="88"/>
        <end position="434"/>
    </location>
</feature>
<keyword evidence="3" id="KW-1185">Reference proteome</keyword>
<dbReference type="Gene3D" id="2.30.40.10">
    <property type="entry name" value="Urease, subunit C, domain 1"/>
    <property type="match status" value="1"/>
</dbReference>
<dbReference type="InterPro" id="IPR006680">
    <property type="entry name" value="Amidohydro-rel"/>
</dbReference>
<gene>
    <name evidence="2" type="ORF">AB6713_10100</name>
</gene>
<organism evidence="2 3">
    <name type="scientific">Luteimonas salinilitoris</name>
    <dbReference type="NCBI Taxonomy" id="3237697"/>
    <lineage>
        <taxon>Bacteria</taxon>
        <taxon>Pseudomonadati</taxon>
        <taxon>Pseudomonadota</taxon>
        <taxon>Gammaproteobacteria</taxon>
        <taxon>Lysobacterales</taxon>
        <taxon>Lysobacteraceae</taxon>
        <taxon>Luteimonas</taxon>
    </lineage>
</organism>
<dbReference type="Proteomes" id="UP001566331">
    <property type="component" value="Unassembled WGS sequence"/>
</dbReference>
<dbReference type="RefSeq" id="WP_370564985.1">
    <property type="nucleotide sequence ID" value="NZ_JBFWIB010000011.1"/>
</dbReference>
<comment type="caution">
    <text evidence="2">The sequence shown here is derived from an EMBL/GenBank/DDBJ whole genome shotgun (WGS) entry which is preliminary data.</text>
</comment>
<sequence>MTCHAPGSATALTLTLTLAMSVWMPGRAQEPDHDHTLILAGTLIDGTGSSPRDNVAIVVRDGRIAEVRDAVQEDAANPAALDLSGFHVLPGLIDVHAHLTLSHDPALDYGEISGPASAILGVVHARRTLMAGFTTVRDPGGPHYADVALRDAIAAGRVEGPRMFVSGPVLTMTGGHAAVGNWAPPDLELSSAAARVADGSDEIRKAVRLHQKYGVDFIKVIATGGIFTDRSDPAAASYTRQEIEAAVDEARKRGQRVAAHAHGLEGIRNAVHAGVHSVEHGTYLDAETAALMARRGVFLVADLYADAYSLMHGDALGLDPAHLAKAEAASGHLRESFRRARAAGVRIAFGTDAGVFPHGENARQFALYVQLGMSPLEALQAATRDAAELIGAGEDLGTVETGKHADLIAVPANPLADIRQLETVPFVMKGGTVVKNEIDGD</sequence>
<dbReference type="EMBL" id="JBFWIC010000012">
    <property type="protein sequence ID" value="MEZ0474962.1"/>
    <property type="molecule type" value="Genomic_DNA"/>
</dbReference>
<dbReference type="Gene3D" id="3.20.20.140">
    <property type="entry name" value="Metal-dependent hydrolases"/>
    <property type="match status" value="1"/>
</dbReference>
<evidence type="ECO:0000259" key="1">
    <source>
        <dbReference type="Pfam" id="PF01979"/>
    </source>
</evidence>
<dbReference type="SUPFAM" id="SSF51338">
    <property type="entry name" value="Composite domain of metallo-dependent hydrolases"/>
    <property type="match status" value="1"/>
</dbReference>
<dbReference type="InterPro" id="IPR057744">
    <property type="entry name" value="OTAase-like"/>
</dbReference>
<name>A0ABV4HTG8_9GAMM</name>
<protein>
    <submittedName>
        <fullName evidence="2">Amidohydrolase family protein</fullName>
    </submittedName>
</protein>
<dbReference type="SUPFAM" id="SSF51556">
    <property type="entry name" value="Metallo-dependent hydrolases"/>
    <property type="match status" value="1"/>
</dbReference>
<dbReference type="Pfam" id="PF01979">
    <property type="entry name" value="Amidohydro_1"/>
    <property type="match status" value="1"/>
</dbReference>
<reference evidence="2 3" key="1">
    <citation type="submission" date="2024-07" db="EMBL/GenBank/DDBJ databases">
        <title>Luteimonas salilacus sp. nov., isolated from the shore soil of Salt Lake in Tibet of China.</title>
        <authorList>
            <person name="Zhang X."/>
            <person name="Li A."/>
        </authorList>
    </citation>
    <scope>NUCLEOTIDE SEQUENCE [LARGE SCALE GENOMIC DNA]</scope>
    <source>
        <strain evidence="2 3">B3-2-R+30</strain>
    </source>
</reference>
<dbReference type="InterPro" id="IPR011059">
    <property type="entry name" value="Metal-dep_hydrolase_composite"/>
</dbReference>
<evidence type="ECO:0000313" key="2">
    <source>
        <dbReference type="EMBL" id="MEZ0474962.1"/>
    </source>
</evidence>
<dbReference type="CDD" id="cd01299">
    <property type="entry name" value="Met_dep_hydrolase_A"/>
    <property type="match status" value="1"/>
</dbReference>
<dbReference type="InterPro" id="IPR032466">
    <property type="entry name" value="Metal_Hydrolase"/>
</dbReference>